<dbReference type="AlphaFoldDB" id="A0A9D4EYR7"/>
<dbReference type="EMBL" id="JAIWYP010000008">
    <property type="protein sequence ID" value="KAH3786851.1"/>
    <property type="molecule type" value="Genomic_DNA"/>
</dbReference>
<organism evidence="1 2">
    <name type="scientific">Dreissena polymorpha</name>
    <name type="common">Zebra mussel</name>
    <name type="synonym">Mytilus polymorpha</name>
    <dbReference type="NCBI Taxonomy" id="45954"/>
    <lineage>
        <taxon>Eukaryota</taxon>
        <taxon>Metazoa</taxon>
        <taxon>Spiralia</taxon>
        <taxon>Lophotrochozoa</taxon>
        <taxon>Mollusca</taxon>
        <taxon>Bivalvia</taxon>
        <taxon>Autobranchia</taxon>
        <taxon>Heteroconchia</taxon>
        <taxon>Euheterodonta</taxon>
        <taxon>Imparidentia</taxon>
        <taxon>Neoheterodontei</taxon>
        <taxon>Myida</taxon>
        <taxon>Dreissenoidea</taxon>
        <taxon>Dreissenidae</taxon>
        <taxon>Dreissena</taxon>
    </lineage>
</organism>
<gene>
    <name evidence="1" type="ORF">DPMN_164964</name>
</gene>
<accession>A0A9D4EYR7</accession>
<reference evidence="1" key="1">
    <citation type="journal article" date="2019" name="bioRxiv">
        <title>The Genome of the Zebra Mussel, Dreissena polymorpha: A Resource for Invasive Species Research.</title>
        <authorList>
            <person name="McCartney M.A."/>
            <person name="Auch B."/>
            <person name="Kono T."/>
            <person name="Mallez S."/>
            <person name="Zhang Y."/>
            <person name="Obille A."/>
            <person name="Becker A."/>
            <person name="Abrahante J.E."/>
            <person name="Garbe J."/>
            <person name="Badalamenti J.P."/>
            <person name="Herman A."/>
            <person name="Mangelson H."/>
            <person name="Liachko I."/>
            <person name="Sullivan S."/>
            <person name="Sone E.D."/>
            <person name="Koren S."/>
            <person name="Silverstein K.A.T."/>
            <person name="Beckman K.B."/>
            <person name="Gohl D.M."/>
        </authorList>
    </citation>
    <scope>NUCLEOTIDE SEQUENCE</scope>
    <source>
        <strain evidence="1">Duluth1</strain>
        <tissue evidence="1">Whole animal</tissue>
    </source>
</reference>
<evidence type="ECO:0000313" key="1">
    <source>
        <dbReference type="EMBL" id="KAH3786851.1"/>
    </source>
</evidence>
<evidence type="ECO:0000313" key="2">
    <source>
        <dbReference type="Proteomes" id="UP000828390"/>
    </source>
</evidence>
<sequence length="247" mass="27387">MTLQTITKRLERLEAGEWVNDKRHDVGPIRNESSRENLQTGFTSTIQARLTKLQDRITHFVFDKIESELEQFIFKDNGSRDTNIENISVSHDERHIISGNRVQEAASDTGVQTDTLVSAKSVQSVNNDPSCVNEVGTVPVPPDFISERHVAAASACAMPVLKNINSVLPATLSKTSVVSTAMHCGDGVEGVPNRNSVDRDSEHVSVVPSARHFHGQPLIYLPADASVKRFPDQHIFLHHVINRNILR</sequence>
<dbReference type="Proteomes" id="UP000828390">
    <property type="component" value="Unassembled WGS sequence"/>
</dbReference>
<protein>
    <submittedName>
        <fullName evidence="1">Uncharacterized protein</fullName>
    </submittedName>
</protein>
<proteinExistence type="predicted"/>
<comment type="caution">
    <text evidence="1">The sequence shown here is derived from an EMBL/GenBank/DDBJ whole genome shotgun (WGS) entry which is preliminary data.</text>
</comment>
<reference evidence="1" key="2">
    <citation type="submission" date="2020-11" db="EMBL/GenBank/DDBJ databases">
        <authorList>
            <person name="McCartney M.A."/>
            <person name="Auch B."/>
            <person name="Kono T."/>
            <person name="Mallez S."/>
            <person name="Becker A."/>
            <person name="Gohl D.M."/>
            <person name="Silverstein K.A.T."/>
            <person name="Koren S."/>
            <person name="Bechman K.B."/>
            <person name="Herman A."/>
            <person name="Abrahante J.E."/>
            <person name="Garbe J."/>
        </authorList>
    </citation>
    <scope>NUCLEOTIDE SEQUENCE</scope>
    <source>
        <strain evidence="1">Duluth1</strain>
        <tissue evidence="1">Whole animal</tissue>
    </source>
</reference>
<keyword evidence="2" id="KW-1185">Reference proteome</keyword>
<name>A0A9D4EYR7_DREPO</name>